<evidence type="ECO:0007829" key="9">
    <source>
        <dbReference type="PeptideAtlas" id="A0A498M615"/>
    </source>
</evidence>
<proteinExistence type="evidence at protein level"/>
<comment type="catalytic activity">
    <reaction evidence="6">
        <text>glutathione + H2O = L-cysteinylglycine + L-glutamate</text>
        <dbReference type="Rhea" id="RHEA:28807"/>
        <dbReference type="ChEBI" id="CHEBI:15377"/>
        <dbReference type="ChEBI" id="CHEBI:29985"/>
        <dbReference type="ChEBI" id="CHEBI:57925"/>
        <dbReference type="ChEBI" id="CHEBI:61694"/>
        <dbReference type="EC" id="3.4.19.13"/>
    </reaction>
</comment>
<keyword evidence="6" id="KW-0808">Transferase</keyword>
<dbReference type="PANTHER" id="PTHR11686:SF56">
    <property type="entry name" value="GLUTATHIONE HYDROLASE 1 PROENZYME-RELATED"/>
    <property type="match status" value="1"/>
</dbReference>
<dbReference type="PRINTS" id="PR01210">
    <property type="entry name" value="GGTRANSPTASE"/>
</dbReference>
<dbReference type="EMBL" id="QBIY01012814">
    <property type="protein sequence ID" value="RXN15980.1"/>
    <property type="molecule type" value="Genomic_DNA"/>
</dbReference>
<gene>
    <name evidence="7" type="ORF">ROHU_027786</name>
</gene>
<organism evidence="7 8">
    <name type="scientific">Labeo rohita</name>
    <name type="common">Indian major carp</name>
    <name type="synonym">Cyprinus rohita</name>
    <dbReference type="NCBI Taxonomy" id="84645"/>
    <lineage>
        <taxon>Eukaryota</taxon>
        <taxon>Metazoa</taxon>
        <taxon>Chordata</taxon>
        <taxon>Craniata</taxon>
        <taxon>Vertebrata</taxon>
        <taxon>Euteleostomi</taxon>
        <taxon>Actinopterygii</taxon>
        <taxon>Neopterygii</taxon>
        <taxon>Teleostei</taxon>
        <taxon>Ostariophysi</taxon>
        <taxon>Cypriniformes</taxon>
        <taxon>Cyprinidae</taxon>
        <taxon>Labeoninae</taxon>
        <taxon>Labeonini</taxon>
        <taxon>Labeo</taxon>
    </lineage>
</organism>
<dbReference type="Pfam" id="PF01019">
    <property type="entry name" value="G_glu_transpept"/>
    <property type="match status" value="3"/>
</dbReference>
<dbReference type="GO" id="GO:0005886">
    <property type="term" value="C:plasma membrane"/>
    <property type="evidence" value="ECO:0007669"/>
    <property type="project" value="TreeGrafter"/>
</dbReference>
<dbReference type="Proteomes" id="UP000290572">
    <property type="component" value="Unassembled WGS sequence"/>
</dbReference>
<dbReference type="EC" id="3.4.19.13" evidence="6"/>
<evidence type="ECO:0000256" key="3">
    <source>
        <dbReference type="ARBA" id="ARBA00084097"/>
    </source>
</evidence>
<dbReference type="Gene3D" id="3.60.20.40">
    <property type="match status" value="1"/>
</dbReference>
<comment type="caution">
    <text evidence="7">The sequence shown here is derived from an EMBL/GenBank/DDBJ whole genome shotgun (WGS) entry which is preliminary data.</text>
</comment>
<dbReference type="GO" id="GO:0050727">
    <property type="term" value="P:regulation of inflammatory response"/>
    <property type="evidence" value="ECO:0007669"/>
    <property type="project" value="TreeGrafter"/>
</dbReference>
<dbReference type="GO" id="GO:0036374">
    <property type="term" value="F:glutathione hydrolase activity"/>
    <property type="evidence" value="ECO:0007669"/>
    <property type="project" value="UniProtKB-UniRule"/>
</dbReference>
<dbReference type="InterPro" id="IPR043137">
    <property type="entry name" value="GGT_ssub_C"/>
</dbReference>
<reference evidence="7 8" key="1">
    <citation type="submission" date="2018-03" db="EMBL/GenBank/DDBJ databases">
        <title>Draft genome sequence of Rohu Carp (Labeo rohita).</title>
        <authorList>
            <person name="Das P."/>
            <person name="Kushwaha B."/>
            <person name="Joshi C.G."/>
            <person name="Kumar D."/>
            <person name="Nagpure N.S."/>
            <person name="Sahoo L."/>
            <person name="Das S.P."/>
            <person name="Bit A."/>
            <person name="Patnaik S."/>
            <person name="Meher P.K."/>
            <person name="Jayasankar P."/>
            <person name="Koringa P.G."/>
            <person name="Patel N.V."/>
            <person name="Hinsu A.T."/>
            <person name="Kumar R."/>
            <person name="Pandey M."/>
            <person name="Agarwal S."/>
            <person name="Srivastava S."/>
            <person name="Singh M."/>
            <person name="Iquebal M.A."/>
            <person name="Jaiswal S."/>
            <person name="Angadi U.B."/>
            <person name="Kumar N."/>
            <person name="Raza M."/>
            <person name="Shah T.M."/>
            <person name="Rai A."/>
            <person name="Jena J.K."/>
        </authorList>
    </citation>
    <scope>NUCLEOTIDE SEQUENCE [LARGE SCALE GENOMIC DNA]</scope>
    <source>
        <strain evidence="7">DASCIFA01</strain>
        <tissue evidence="7">Testis</tissue>
    </source>
</reference>
<evidence type="ECO:0000313" key="7">
    <source>
        <dbReference type="EMBL" id="RXN15980.1"/>
    </source>
</evidence>
<sequence>MVQKSTVVGLTLLLLAAVGTFLAVFFSVQGKKTPPEAENSYFKAAVAADAGTCSEIGRDILKRGGSAVDSAIAALLCVGLMNAHSAGIGGGLLFTIYDAKTGKVETINARETAPANATKDMFGNSTDLSQTGGLAIAVPGEIRGYKMAHQRHGKLPWKELFLPSIELARNGFPLGNALANAIKSKKDIIMGDKMLCSVFCDSNGNILKENDTITFTKLADTYEIIAEKGADAFYSGPLAENLVRDIQAAGFYSHICLFFIICSVFCDSNGNILKENDTITFTKLADTYEIIAEKGADAFYSGPLAENLVRDIQAADGIITLEDLRDYKPLLDESPLTATMGEYRMVTPTAPASGPVLTLMLNILSAVLSSCRATIMICLPPPLSRCQFIQNITSKDYADMILQKITDNTTQQESYYEPEFYLPDDHGTSHVSVVAEDGSAVAATSTINVYFGSKVMSNSTGILLNNEMDDFSSPLITNNFGVPPSPNNFIVPHKRPMSSMCPAILLDKNNKVKMVVGASGGTKITTAVAEVILKALSFDYDLKKAIADPRVHNQLSPNTTQAEPDFDKAILEGLATKNHVIEELKSTGAVVQAVVRYTAGLSAESDPRKGGYAAGY</sequence>
<keyword evidence="6" id="KW-0378">Hydrolase</keyword>
<dbReference type="SUPFAM" id="SSF56235">
    <property type="entry name" value="N-terminal nucleophile aminohydrolases (Ntn hydrolases)"/>
    <property type="match status" value="2"/>
</dbReference>
<keyword evidence="3" id="KW-1202">Platelet aggregation activating toxin</keyword>
<protein>
    <recommendedName>
        <fullName evidence="6">Glutathione hydrolase</fullName>
        <ecNumber evidence="6">2.3.2.2</ecNumber>
        <ecNumber evidence="6">3.4.19.13</ecNumber>
    </recommendedName>
    <alternativeName>
        <fullName evidence="6">Gamma-glutamyltransferase</fullName>
    </alternativeName>
    <alternativeName>
        <fullName evidence="6">Gamma-glutamyltranspeptidase</fullName>
    </alternativeName>
</protein>
<keyword evidence="2" id="KW-0325">Glycoprotein</keyword>
<feature type="binding site" evidence="5">
    <location>
        <position position="470"/>
    </location>
    <ligand>
        <name>L-glutamate</name>
        <dbReference type="ChEBI" id="CHEBI:29985"/>
    </ligand>
</feature>
<dbReference type="GO" id="GO:0103068">
    <property type="term" value="F:leukotriene C4 gamma-glutamyl transferase activity"/>
    <property type="evidence" value="ECO:0007669"/>
    <property type="project" value="UniProtKB-EC"/>
</dbReference>
<dbReference type="Gene3D" id="1.10.246.130">
    <property type="match status" value="1"/>
</dbReference>
<dbReference type="InterPro" id="IPR043138">
    <property type="entry name" value="GGT_lsub"/>
</dbReference>
<feature type="binding site" evidence="5">
    <location>
        <position position="110"/>
    </location>
    <ligand>
        <name>L-glutamate</name>
        <dbReference type="ChEBI" id="CHEBI:29985"/>
    </ligand>
</feature>
<keyword evidence="3" id="KW-0800">Toxin</keyword>
<dbReference type="AlphaFoldDB" id="A0A498M615"/>
<evidence type="ECO:0000256" key="4">
    <source>
        <dbReference type="PIRSR" id="PIRSR600101-1"/>
    </source>
</evidence>
<dbReference type="InterPro" id="IPR055262">
    <property type="entry name" value="GGT_CS"/>
</dbReference>
<dbReference type="PANTHER" id="PTHR11686">
    <property type="entry name" value="GAMMA GLUTAMYL TRANSPEPTIDASE"/>
    <property type="match status" value="1"/>
</dbReference>
<dbReference type="InterPro" id="IPR029055">
    <property type="entry name" value="Ntn_hydrolases_N"/>
</dbReference>
<feature type="active site" description="Nucleophile" evidence="4">
    <location>
        <position position="428"/>
    </location>
</feature>
<evidence type="ECO:0000313" key="8">
    <source>
        <dbReference type="Proteomes" id="UP000290572"/>
    </source>
</evidence>
<dbReference type="GO" id="GO:0002682">
    <property type="term" value="P:regulation of immune system process"/>
    <property type="evidence" value="ECO:0007669"/>
    <property type="project" value="TreeGrafter"/>
</dbReference>
<comment type="subcellular location">
    <subcellularLocation>
        <location evidence="6">Membrane</location>
        <topology evidence="6">Single-pass type II membrane protein</topology>
    </subcellularLocation>
</comment>
<dbReference type="InterPro" id="IPR000101">
    <property type="entry name" value="GGT_peptidase"/>
</dbReference>
<evidence type="ECO:0000256" key="5">
    <source>
        <dbReference type="PIRSR" id="PIRSR600101-2"/>
    </source>
</evidence>
<feature type="binding site" evidence="5">
    <location>
        <position position="521"/>
    </location>
    <ligand>
        <name>L-glutamate</name>
        <dbReference type="ChEBI" id="CHEBI:29985"/>
    </ligand>
</feature>
<name>A0A498M615_LABRO</name>
<comment type="pathway">
    <text evidence="6">Sulfur metabolism; glutathione metabolism.</text>
</comment>
<keyword evidence="6" id="KW-0012">Acyltransferase</keyword>
<dbReference type="FunFam" id="3.60.20.40:FF:000001">
    <property type="entry name" value="Gamma-glutamyltranspeptidase 1"/>
    <property type="match status" value="1"/>
</dbReference>
<accession>A0A498M615</accession>
<feature type="binding site" evidence="5">
    <location>
        <begin position="446"/>
        <end position="448"/>
    </location>
    <ligand>
        <name>L-glutamate</name>
        <dbReference type="ChEBI" id="CHEBI:29985"/>
    </ligand>
</feature>
<dbReference type="GO" id="GO:0031179">
    <property type="term" value="P:peptide modification"/>
    <property type="evidence" value="ECO:0007669"/>
    <property type="project" value="TreeGrafter"/>
</dbReference>
<dbReference type="PROSITE" id="PS00462">
    <property type="entry name" value="G_GLU_TRANSPEPTIDASE"/>
    <property type="match status" value="1"/>
</dbReference>
<evidence type="ECO:0000256" key="1">
    <source>
        <dbReference type="ARBA" id="ARBA00009381"/>
    </source>
</evidence>
<dbReference type="STRING" id="84645.A0A498M615"/>
<keyword evidence="8" id="KW-1185">Reference proteome</keyword>
<dbReference type="UniPathway" id="UPA00204"/>
<feature type="binding site" evidence="5">
    <location>
        <begin position="498"/>
        <end position="499"/>
    </location>
    <ligand>
        <name>L-glutamate</name>
        <dbReference type="ChEBI" id="CHEBI:29985"/>
    </ligand>
</feature>
<dbReference type="EC" id="2.3.2.2" evidence="6"/>
<keyword evidence="3" id="KW-1199">Hemostasis impairing toxin</keyword>
<comment type="similarity">
    <text evidence="1">Belongs to the gamma-glutamyltransferase family.</text>
</comment>
<evidence type="ECO:0000256" key="6">
    <source>
        <dbReference type="RuleBase" id="RU368068"/>
    </source>
</evidence>
<evidence type="ECO:0000256" key="2">
    <source>
        <dbReference type="ARBA" id="ARBA00023180"/>
    </source>
</evidence>
<keyword evidence="9" id="KW-1267">Proteomics identification</keyword>
<comment type="function">
    <text evidence="6">Cleaves the gamma-glutamyl peptide bond of glutathione and glutathione conjugates.</text>
</comment>
<dbReference type="GO" id="GO:0006751">
    <property type="term" value="P:glutathione catabolic process"/>
    <property type="evidence" value="ECO:0007669"/>
    <property type="project" value="UniProtKB-UniRule"/>
</dbReference>
<comment type="catalytic activity">
    <reaction evidence="6">
        <text>an S-substituted glutathione + H2O = an S-substituted L-cysteinylglycine + L-glutamate</text>
        <dbReference type="Rhea" id="RHEA:59468"/>
        <dbReference type="ChEBI" id="CHEBI:15377"/>
        <dbReference type="ChEBI" id="CHEBI:29985"/>
        <dbReference type="ChEBI" id="CHEBI:90779"/>
        <dbReference type="ChEBI" id="CHEBI:143103"/>
        <dbReference type="EC" id="3.4.19.13"/>
    </reaction>
</comment>
<comment type="catalytic activity">
    <reaction evidence="6">
        <text>an N-terminal (5-L-glutamyl)-[peptide] + an alpha-amino acid = 5-L-glutamyl amino acid + an N-terminal L-alpha-aminoacyl-[peptide]</text>
        <dbReference type="Rhea" id="RHEA:23904"/>
        <dbReference type="Rhea" id="RHEA-COMP:9780"/>
        <dbReference type="Rhea" id="RHEA-COMP:9795"/>
        <dbReference type="ChEBI" id="CHEBI:77644"/>
        <dbReference type="ChEBI" id="CHEBI:78597"/>
        <dbReference type="ChEBI" id="CHEBI:78599"/>
        <dbReference type="ChEBI" id="CHEBI:78608"/>
        <dbReference type="EC" id="2.3.2.2"/>
    </reaction>
</comment>